<evidence type="ECO:0000256" key="13">
    <source>
        <dbReference type="ARBA" id="ARBA00023006"/>
    </source>
</evidence>
<dbReference type="InterPro" id="IPR050805">
    <property type="entry name" value="ATG15_Lipase"/>
</dbReference>
<dbReference type="Pfam" id="PF12224">
    <property type="entry name" value="Amidoligase_2"/>
    <property type="match status" value="1"/>
</dbReference>
<reference evidence="19" key="1">
    <citation type="journal article" date="2021" name="J Fungi (Basel)">
        <title>Virulence traits and population genomics of the black yeast Aureobasidium melanogenum.</title>
        <authorList>
            <person name="Cernosa A."/>
            <person name="Sun X."/>
            <person name="Gostincar C."/>
            <person name="Fang C."/>
            <person name="Gunde-Cimerman N."/>
            <person name="Song Z."/>
        </authorList>
    </citation>
    <scope>NUCLEOTIDE SEQUENCE</scope>
    <source>
        <strain evidence="19">EXF-8016</strain>
    </source>
</reference>
<dbReference type="GO" id="GO:0032585">
    <property type="term" value="C:multivesicular body membrane"/>
    <property type="evidence" value="ECO:0007669"/>
    <property type="project" value="UniProtKB-SubCell"/>
</dbReference>
<reference evidence="19" key="2">
    <citation type="submission" date="2021-08" db="EMBL/GenBank/DDBJ databases">
        <authorList>
            <person name="Gostincar C."/>
            <person name="Sun X."/>
            <person name="Song Z."/>
            <person name="Gunde-Cimerman N."/>
        </authorList>
    </citation>
    <scope>NUCLEOTIDE SEQUENCE</scope>
    <source>
        <strain evidence="19">EXF-8016</strain>
    </source>
</reference>
<sequence>MSNIEINDEAAGQFSNLKRRTFGIECEFIGLTPKNISQDATEYACQILQRKVTLKCKNKCEQVTHQWYLPVRDTVAQGKATTGSTFSAWEVQTDVSISLDDDEYQTYMSVADRTNVTQVELVSRILNLDGPTPCPRGQVYPCTGEAFAWEWRAELQTIFDALRAGFNRPGYRMLVNKSSGIHVHLGNGSFGFPVDIVKGILGGFVAFERLFDSIMPVSRIIGRTQQPLYGMNLDGFTFVPSDHTLDFSHGYLESVSEAMSSHVDRLIEEQLAESSPTDWNPDYSPSHELDLAPDEIAKVDDASQGGPFWDVIDTEDWEKVQPLQWPGVTADEPPVEPWGQSPENSWGQAADETWAQPANSTGSQQEDDECAWDTLVYPSRVPTDPAKAARTIRKLLLSYNVPTWLKQIKAMETIDDIKQIGTPHKTALNFEHLDIPLAGITKNTIERLADRRQHVVDSLLEHGAASGEPRALDAGAWTLDEVSGPDVTNKKTVLSFAHMAANAYVSVPRKGDWIDIGDGFNYTEDFGWENDGLRGHIFADTENKTVVIGLKGTSVWFFDPPETTNNDRLNDNLFGNFGVHLQFDLFGEQLTEEEQLLSCCSGSLS</sequence>
<evidence type="ECO:0000256" key="1">
    <source>
        <dbReference type="ARBA" id="ARBA00001024"/>
    </source>
</evidence>
<dbReference type="GO" id="GO:0006660">
    <property type="term" value="P:phosphatidylserine catabolic process"/>
    <property type="evidence" value="ECO:0007669"/>
    <property type="project" value="TreeGrafter"/>
</dbReference>
<dbReference type="InterPro" id="IPR029058">
    <property type="entry name" value="AB_hydrolase_fold"/>
</dbReference>
<evidence type="ECO:0000256" key="3">
    <source>
        <dbReference type="ARBA" id="ARBA00004343"/>
    </source>
</evidence>
<proteinExistence type="inferred from homology"/>
<dbReference type="GO" id="GO:0034496">
    <property type="term" value="P:multivesicular body membrane disassembly"/>
    <property type="evidence" value="ECO:0007669"/>
    <property type="project" value="TreeGrafter"/>
</dbReference>
<organism evidence="19 20">
    <name type="scientific">Aureobasidium melanogenum</name>
    <name type="common">Aureobasidium pullulans var. melanogenum</name>
    <dbReference type="NCBI Taxonomy" id="46634"/>
    <lineage>
        <taxon>Eukaryota</taxon>
        <taxon>Fungi</taxon>
        <taxon>Dikarya</taxon>
        <taxon>Ascomycota</taxon>
        <taxon>Pezizomycotina</taxon>
        <taxon>Dothideomycetes</taxon>
        <taxon>Dothideomycetidae</taxon>
        <taxon>Dothideales</taxon>
        <taxon>Saccotheciaceae</taxon>
        <taxon>Aureobasidium</taxon>
    </lineage>
</organism>
<keyword evidence="8" id="KW-0967">Endosome</keyword>
<dbReference type="PANTHER" id="PTHR47175:SF2">
    <property type="entry name" value="LIPASE ATG15-RELATED"/>
    <property type="match status" value="1"/>
</dbReference>
<evidence type="ECO:0000256" key="18">
    <source>
        <dbReference type="SAM" id="MobiDB-lite"/>
    </source>
</evidence>
<evidence type="ECO:0000256" key="14">
    <source>
        <dbReference type="ARBA" id="ARBA00023098"/>
    </source>
</evidence>
<dbReference type="GO" id="GO:0004806">
    <property type="term" value="F:triacylglycerol lipase activity"/>
    <property type="evidence" value="ECO:0007669"/>
    <property type="project" value="UniProtKB-EC"/>
</dbReference>
<dbReference type="AlphaFoldDB" id="A0A9P8K9Q9"/>
<evidence type="ECO:0000256" key="12">
    <source>
        <dbReference type="ARBA" id="ARBA00022989"/>
    </source>
</evidence>
<comment type="similarity">
    <text evidence="4">Belongs to the AB hydrolase superfamily. Lipase family.</text>
</comment>
<evidence type="ECO:0000256" key="4">
    <source>
        <dbReference type="ARBA" id="ARBA00010701"/>
    </source>
</evidence>
<evidence type="ECO:0000313" key="19">
    <source>
        <dbReference type="EMBL" id="KAH0224570.1"/>
    </source>
</evidence>
<name>A0A9P8K9Q9_AURME</name>
<accession>A0A9P8K9Q9</accession>
<keyword evidence="14" id="KW-0443">Lipid metabolism</keyword>
<evidence type="ECO:0000256" key="10">
    <source>
        <dbReference type="ARBA" id="ARBA00022963"/>
    </source>
</evidence>
<evidence type="ECO:0000256" key="7">
    <source>
        <dbReference type="ARBA" id="ARBA00022692"/>
    </source>
</evidence>
<keyword evidence="7" id="KW-0812">Transmembrane</keyword>
<dbReference type="SUPFAM" id="SSF53474">
    <property type="entry name" value="alpha/beta-Hydrolases"/>
    <property type="match status" value="1"/>
</dbReference>
<evidence type="ECO:0000256" key="9">
    <source>
        <dbReference type="ARBA" id="ARBA00022801"/>
    </source>
</evidence>
<dbReference type="EMBL" id="JAHFYH010000018">
    <property type="protein sequence ID" value="KAH0224570.1"/>
    <property type="molecule type" value="Genomic_DNA"/>
</dbReference>
<dbReference type="EC" id="3.1.1.3" evidence="6"/>
<comment type="caution">
    <text evidence="19">The sequence shown here is derived from an EMBL/GenBank/DDBJ whole genome shotgun (WGS) entry which is preliminary data.</text>
</comment>
<dbReference type="InterPro" id="IPR022025">
    <property type="entry name" value="Amidoligase_2"/>
</dbReference>
<gene>
    <name evidence="19" type="ORF">KCV03_g3458</name>
</gene>
<dbReference type="PANTHER" id="PTHR47175">
    <property type="entry name" value="LIPASE ATG15-RELATED"/>
    <property type="match status" value="1"/>
</dbReference>
<keyword evidence="15" id="KW-0472">Membrane</keyword>
<feature type="region of interest" description="Disordered" evidence="18">
    <location>
        <begin position="326"/>
        <end position="350"/>
    </location>
</feature>
<feature type="non-terminal residue" evidence="19">
    <location>
        <position position="605"/>
    </location>
</feature>
<keyword evidence="11" id="KW-0735">Signal-anchor</keyword>
<comment type="catalytic activity">
    <reaction evidence="1">
        <text>a triacylglycerol + H2O = a diacylglycerol + a fatty acid + H(+)</text>
        <dbReference type="Rhea" id="RHEA:12044"/>
        <dbReference type="ChEBI" id="CHEBI:15377"/>
        <dbReference type="ChEBI" id="CHEBI:15378"/>
        <dbReference type="ChEBI" id="CHEBI:17855"/>
        <dbReference type="ChEBI" id="CHEBI:18035"/>
        <dbReference type="ChEBI" id="CHEBI:28868"/>
        <dbReference type="EC" id="3.1.1.3"/>
    </reaction>
</comment>
<comment type="subunit">
    <text evidence="5">Binds to both phosphatidylinositol (PI) and phosphatidylinositol 3,5-bisphosphate (PIP2).</text>
</comment>
<evidence type="ECO:0000256" key="16">
    <source>
        <dbReference type="ARBA" id="ARBA00023180"/>
    </source>
</evidence>
<evidence type="ECO:0000256" key="17">
    <source>
        <dbReference type="ARBA" id="ARBA00029828"/>
    </source>
</evidence>
<dbReference type="GO" id="GO:0034727">
    <property type="term" value="P:piecemeal microautophagy of the nucleus"/>
    <property type="evidence" value="ECO:0007669"/>
    <property type="project" value="TreeGrafter"/>
</dbReference>
<dbReference type="GO" id="GO:0005775">
    <property type="term" value="C:vacuolar lumen"/>
    <property type="evidence" value="ECO:0007669"/>
    <property type="project" value="TreeGrafter"/>
</dbReference>
<evidence type="ECO:0000256" key="2">
    <source>
        <dbReference type="ARBA" id="ARBA00004270"/>
    </source>
</evidence>
<evidence type="ECO:0000256" key="11">
    <source>
        <dbReference type="ARBA" id="ARBA00022968"/>
    </source>
</evidence>
<evidence type="ECO:0000256" key="6">
    <source>
        <dbReference type="ARBA" id="ARBA00013279"/>
    </source>
</evidence>
<dbReference type="GO" id="GO:0004620">
    <property type="term" value="F:phospholipase activity"/>
    <property type="evidence" value="ECO:0007669"/>
    <property type="project" value="TreeGrafter"/>
</dbReference>
<evidence type="ECO:0000256" key="8">
    <source>
        <dbReference type="ARBA" id="ARBA00022753"/>
    </source>
</evidence>
<keyword evidence="12" id="KW-1133">Transmembrane helix</keyword>
<dbReference type="GO" id="GO:0046461">
    <property type="term" value="P:neutral lipid catabolic process"/>
    <property type="evidence" value="ECO:0007669"/>
    <property type="project" value="TreeGrafter"/>
</dbReference>
<evidence type="ECO:0000256" key="5">
    <source>
        <dbReference type="ARBA" id="ARBA00011137"/>
    </source>
</evidence>
<evidence type="ECO:0000313" key="20">
    <source>
        <dbReference type="Proteomes" id="UP000767238"/>
    </source>
</evidence>
<protein>
    <recommendedName>
        <fullName evidence="6">triacylglycerol lipase</fullName>
        <ecNumber evidence="6">3.1.1.3</ecNumber>
    </recommendedName>
    <alternativeName>
        <fullName evidence="17">Autophagy-related protein 15</fullName>
    </alternativeName>
</protein>
<dbReference type="Proteomes" id="UP000767238">
    <property type="component" value="Unassembled WGS sequence"/>
</dbReference>
<comment type="subcellular location">
    <subcellularLocation>
        <location evidence="3">Endosome</location>
        <location evidence="3">Multivesicular body membrane</location>
        <topology evidence="3">Single-pass type II membrane protein</topology>
    </subcellularLocation>
    <subcellularLocation>
        <location evidence="2">Prevacuolar compartment membrane</location>
        <topology evidence="2">Single-pass type II membrane protein</topology>
    </subcellularLocation>
</comment>
<keyword evidence="9" id="KW-0378">Hydrolase</keyword>
<keyword evidence="13" id="KW-0072">Autophagy</keyword>
<keyword evidence="10" id="KW-0442">Lipid degradation</keyword>
<evidence type="ECO:0000256" key="15">
    <source>
        <dbReference type="ARBA" id="ARBA00023136"/>
    </source>
</evidence>
<keyword evidence="16" id="KW-0325">Glycoprotein</keyword>